<protein>
    <recommendedName>
        <fullName evidence="3">Nitroreductase domain-containing protein</fullName>
    </recommendedName>
</protein>
<dbReference type="Gene3D" id="3.40.109.10">
    <property type="entry name" value="NADH Oxidase"/>
    <property type="match status" value="2"/>
</dbReference>
<evidence type="ECO:0000313" key="1">
    <source>
        <dbReference type="EMBL" id="OGE78811.1"/>
    </source>
</evidence>
<comment type="caution">
    <text evidence="1">The sequence shown here is derived from an EMBL/GenBank/DDBJ whole genome shotgun (WGS) entry which is preliminary data.</text>
</comment>
<evidence type="ECO:0008006" key="3">
    <source>
        <dbReference type="Google" id="ProtNLM"/>
    </source>
</evidence>
<sequence length="349" mass="39434">MQALIQKIIDAGIRAPSGENSQPWRFEIKNGEIYLFNLPERDNSLYNWGQRGAYIAHGSLLQNMEIMAESEGYGLNFSIFPDSNRPNLVAKISVMPPTKTPGNLAEQIFQRATNRKPYKNYKLNENERRDLLNSENELRTKAKFILVEEKNTIAELGSLAGNNERILFENEHLHHFFFSHINWDAEEDAKKSIGFYLKTLELPPPVQLGFKLFKHWSVERVLNKIGFPKIIAIGNGKLYGTASAFGAIIIDGDSPEQYIEAGRLLQLIWLKLTKHGLSLQPLTGILFLMQGIKAGEADKLSTPHQELIKQIYNKIQNLFGTPGTVVMMFRIGKADPPTAKSSRLKAQIS</sequence>
<dbReference type="Proteomes" id="UP000176864">
    <property type="component" value="Unassembled WGS sequence"/>
</dbReference>
<gene>
    <name evidence="1" type="ORF">A2751_01285</name>
</gene>
<organism evidence="1 2">
    <name type="scientific">Candidatus Doudnabacteria bacterium RIFCSPHIGHO2_01_FULL_46_14</name>
    <dbReference type="NCBI Taxonomy" id="1817824"/>
    <lineage>
        <taxon>Bacteria</taxon>
        <taxon>Candidatus Doudnaibacteriota</taxon>
    </lineage>
</organism>
<dbReference type="InterPro" id="IPR000415">
    <property type="entry name" value="Nitroreductase-like"/>
</dbReference>
<proteinExistence type="predicted"/>
<evidence type="ECO:0000313" key="2">
    <source>
        <dbReference type="Proteomes" id="UP000176864"/>
    </source>
</evidence>
<dbReference type="SUPFAM" id="SSF55469">
    <property type="entry name" value="FMN-dependent nitroreductase-like"/>
    <property type="match status" value="2"/>
</dbReference>
<accession>A0A1F5NM88</accession>
<name>A0A1F5NM88_9BACT</name>
<dbReference type="AlphaFoldDB" id="A0A1F5NM88"/>
<reference evidence="1 2" key="1">
    <citation type="journal article" date="2016" name="Nat. Commun.">
        <title>Thousands of microbial genomes shed light on interconnected biogeochemical processes in an aquifer system.</title>
        <authorList>
            <person name="Anantharaman K."/>
            <person name="Brown C.T."/>
            <person name="Hug L.A."/>
            <person name="Sharon I."/>
            <person name="Castelle C.J."/>
            <person name="Probst A.J."/>
            <person name="Thomas B.C."/>
            <person name="Singh A."/>
            <person name="Wilkins M.J."/>
            <person name="Karaoz U."/>
            <person name="Brodie E.L."/>
            <person name="Williams K.H."/>
            <person name="Hubbard S.S."/>
            <person name="Banfield J.F."/>
        </authorList>
    </citation>
    <scope>NUCLEOTIDE SEQUENCE [LARGE SCALE GENOMIC DNA]</scope>
</reference>
<dbReference type="EMBL" id="MFEK01000013">
    <property type="protein sequence ID" value="OGE78811.1"/>
    <property type="molecule type" value="Genomic_DNA"/>
</dbReference>
<dbReference type="GO" id="GO:0016491">
    <property type="term" value="F:oxidoreductase activity"/>
    <property type="evidence" value="ECO:0007669"/>
    <property type="project" value="InterPro"/>
</dbReference>
<dbReference type="STRING" id="1817824.A2751_01285"/>